<keyword evidence="1" id="KW-0446">Lipid-binding</keyword>
<sequence>MEGRCRTVDLGPPVLHRGSRVTGCALSSCVRLGEQRLDDAEGAEVREIVIVTDDAAALPAEWLEEHREGLAVVGMPVMVDDEALPLGEQKLPSSLLVALAEGRKVTTSRPSPGQFLRVYEQLAAHGYREIVSVHLSAELSGTVSSARIAAQSVDVPVTVIDTRTVAMDQGFGVMAAWEAAGSGADRDEIVAAARGHCGNTVLLYVPSLDQLKRGGRLSPSIARLGTALQIKPLLGLKDGKLAPVEMPRTAAKARSRLVSLAVDALSRNGADPGEENAGSTHVEGAARPEVVIHHLADPDGARELADELVQAYRPDVRITIAEIPAVLAAHVGIGVRAVIVRTAP</sequence>
<dbReference type="OrthoDB" id="9760324at2"/>
<dbReference type="EMBL" id="SZWF01000003">
    <property type="protein sequence ID" value="KAA9395074.1"/>
    <property type="molecule type" value="Genomic_DNA"/>
</dbReference>
<evidence type="ECO:0000313" key="3">
    <source>
        <dbReference type="Proteomes" id="UP000325957"/>
    </source>
</evidence>
<dbReference type="PANTHER" id="PTHR33434:SF2">
    <property type="entry name" value="FATTY ACID-BINDING PROTEIN TM_1468"/>
    <property type="match status" value="1"/>
</dbReference>
<keyword evidence="3" id="KW-1185">Reference proteome</keyword>
<gene>
    <name evidence="2" type="ORF">FCK90_03985</name>
</gene>
<dbReference type="GO" id="GO:0008289">
    <property type="term" value="F:lipid binding"/>
    <property type="evidence" value="ECO:0007669"/>
    <property type="project" value="UniProtKB-KW"/>
</dbReference>
<dbReference type="Gene3D" id="3.40.50.10170">
    <property type="match status" value="1"/>
</dbReference>
<accession>A0A5J5KZG9</accession>
<proteinExistence type="predicted"/>
<dbReference type="AlphaFoldDB" id="A0A5J5KZG9"/>
<dbReference type="NCBIfam" id="TIGR00762">
    <property type="entry name" value="DegV"/>
    <property type="match status" value="1"/>
</dbReference>
<dbReference type="Proteomes" id="UP000325957">
    <property type="component" value="Unassembled WGS sequence"/>
</dbReference>
<evidence type="ECO:0000256" key="1">
    <source>
        <dbReference type="ARBA" id="ARBA00023121"/>
    </source>
</evidence>
<dbReference type="Gene3D" id="3.30.1180.10">
    <property type="match status" value="1"/>
</dbReference>
<dbReference type="PANTHER" id="PTHR33434">
    <property type="entry name" value="DEGV DOMAIN-CONTAINING PROTEIN DR_1986-RELATED"/>
    <property type="match status" value="1"/>
</dbReference>
<dbReference type="PROSITE" id="PS51482">
    <property type="entry name" value="DEGV"/>
    <property type="match status" value="1"/>
</dbReference>
<comment type="caution">
    <text evidence="2">The sequence shown here is derived from an EMBL/GenBank/DDBJ whole genome shotgun (WGS) entry which is preliminary data.</text>
</comment>
<dbReference type="InterPro" id="IPR050270">
    <property type="entry name" value="DegV_domain_contain"/>
</dbReference>
<organism evidence="2 3">
    <name type="scientific">Kocuria coralli</name>
    <dbReference type="NCBI Taxonomy" id="1461025"/>
    <lineage>
        <taxon>Bacteria</taxon>
        <taxon>Bacillati</taxon>
        <taxon>Actinomycetota</taxon>
        <taxon>Actinomycetes</taxon>
        <taxon>Micrococcales</taxon>
        <taxon>Micrococcaceae</taxon>
        <taxon>Kocuria</taxon>
    </lineage>
</organism>
<dbReference type="InterPro" id="IPR043168">
    <property type="entry name" value="DegV_C"/>
</dbReference>
<name>A0A5J5KZG9_9MICC</name>
<protein>
    <submittedName>
        <fullName evidence="2">DegV family protein</fullName>
    </submittedName>
</protein>
<reference evidence="2 3" key="1">
    <citation type="submission" date="2019-05" db="EMBL/GenBank/DDBJ databases">
        <title>Kocuria coralli sp. nov., a novel actinobacterium isolated from coral reef seawater.</title>
        <authorList>
            <person name="Li J."/>
        </authorList>
    </citation>
    <scope>NUCLEOTIDE SEQUENCE [LARGE SCALE GENOMIC DNA]</scope>
    <source>
        <strain evidence="2 3">SCSIO 13007</strain>
    </source>
</reference>
<dbReference type="SUPFAM" id="SSF82549">
    <property type="entry name" value="DAK1/DegV-like"/>
    <property type="match status" value="1"/>
</dbReference>
<evidence type="ECO:0000313" key="2">
    <source>
        <dbReference type="EMBL" id="KAA9395074.1"/>
    </source>
</evidence>
<dbReference type="Pfam" id="PF02645">
    <property type="entry name" value="DegV"/>
    <property type="match status" value="1"/>
</dbReference>
<dbReference type="InterPro" id="IPR003797">
    <property type="entry name" value="DegV"/>
</dbReference>